<dbReference type="EMBL" id="JACDQQ010000409">
    <property type="protein sequence ID" value="MBA0084185.1"/>
    <property type="molecule type" value="Genomic_DNA"/>
</dbReference>
<feature type="transmembrane region" description="Helical" evidence="6">
    <location>
        <begin position="182"/>
        <end position="202"/>
    </location>
</feature>
<dbReference type="GO" id="GO:0005886">
    <property type="term" value="C:plasma membrane"/>
    <property type="evidence" value="ECO:0007669"/>
    <property type="project" value="TreeGrafter"/>
</dbReference>
<evidence type="ECO:0000256" key="1">
    <source>
        <dbReference type="ARBA" id="ARBA00004141"/>
    </source>
</evidence>
<evidence type="ECO:0000256" key="3">
    <source>
        <dbReference type="ARBA" id="ARBA00022748"/>
    </source>
</evidence>
<reference evidence="8" key="1">
    <citation type="submission" date="2020-06" db="EMBL/GenBank/DDBJ databases">
        <title>Legume-microbial interactions unlock mineral nutrients during tropical forest succession.</title>
        <authorList>
            <person name="Epihov D.Z."/>
        </authorList>
    </citation>
    <scope>NUCLEOTIDE SEQUENCE [LARGE SCALE GENOMIC DNA]</scope>
    <source>
        <strain evidence="8">Pan2503</strain>
    </source>
</reference>
<keyword evidence="4 6" id="KW-1133">Transmembrane helix</keyword>
<dbReference type="GO" id="GO:0020037">
    <property type="term" value="F:heme binding"/>
    <property type="evidence" value="ECO:0007669"/>
    <property type="project" value="InterPro"/>
</dbReference>
<evidence type="ECO:0000256" key="6">
    <source>
        <dbReference type="SAM" id="Phobius"/>
    </source>
</evidence>
<evidence type="ECO:0000259" key="7">
    <source>
        <dbReference type="Pfam" id="PF01578"/>
    </source>
</evidence>
<gene>
    <name evidence="8" type="primary">ccsA</name>
    <name evidence="8" type="ORF">HRJ53_04245</name>
</gene>
<feature type="transmembrane region" description="Helical" evidence="6">
    <location>
        <begin position="244"/>
        <end position="263"/>
    </location>
</feature>
<dbReference type="InterPro" id="IPR002541">
    <property type="entry name" value="Cyt_c_assembly"/>
</dbReference>
<evidence type="ECO:0000256" key="5">
    <source>
        <dbReference type="ARBA" id="ARBA00023136"/>
    </source>
</evidence>
<dbReference type="GO" id="GO:0017004">
    <property type="term" value="P:cytochrome complex assembly"/>
    <property type="evidence" value="ECO:0007669"/>
    <property type="project" value="UniProtKB-KW"/>
</dbReference>
<feature type="transmembrane region" description="Helical" evidence="6">
    <location>
        <begin position="65"/>
        <end position="83"/>
    </location>
</feature>
<dbReference type="Pfam" id="PF01578">
    <property type="entry name" value="Cytochrom_C_asm"/>
    <property type="match status" value="1"/>
</dbReference>
<accession>A0A7V8NMQ9</accession>
<dbReference type="AlphaFoldDB" id="A0A7V8NMQ9"/>
<evidence type="ECO:0000256" key="2">
    <source>
        <dbReference type="ARBA" id="ARBA00022692"/>
    </source>
</evidence>
<feature type="transmembrane region" description="Helical" evidence="6">
    <location>
        <begin position="6"/>
        <end position="23"/>
    </location>
</feature>
<feature type="transmembrane region" description="Helical" evidence="6">
    <location>
        <begin position="130"/>
        <end position="151"/>
    </location>
</feature>
<dbReference type="PANTHER" id="PTHR30071:SF1">
    <property type="entry name" value="CYTOCHROME B_B6 PROTEIN-RELATED"/>
    <property type="match status" value="1"/>
</dbReference>
<feature type="transmembrane region" description="Helical" evidence="6">
    <location>
        <begin position="214"/>
        <end position="232"/>
    </location>
</feature>
<sequence length="270" mass="30417">MHYGLFISTVIAYALSLALYLIFLNTGKALTGRLGTLLLAAGLVMHYFVLLERSQGAHTVPYHDLYGAMSLFGWLLALTYLGLELYHRQRSVGALVLPFILVFFVAAHLAPADKLSPPDAHGPTFAFHVALNILAYAAFTLSCVLSLTFLIEERFLRSHRLGDVVWRLPPLDLLERMSQSSVLIGLVCITIGTAFGFLWVYRLSSKYSFYDPKYAITLLVLILYAVYFRLARKTAWRGARASKLCVFNFLIVFLSFTVVNLYLSANHRFF</sequence>
<evidence type="ECO:0000256" key="4">
    <source>
        <dbReference type="ARBA" id="ARBA00022989"/>
    </source>
</evidence>
<evidence type="ECO:0000313" key="8">
    <source>
        <dbReference type="EMBL" id="MBA0084185.1"/>
    </source>
</evidence>
<dbReference type="InterPro" id="IPR045062">
    <property type="entry name" value="Cyt_c_biogenesis_CcsA/CcmC"/>
</dbReference>
<protein>
    <submittedName>
        <fullName evidence="8">Cytochrome c biogenesis protein CcsA</fullName>
    </submittedName>
</protein>
<name>A0A7V8NMQ9_9BACT</name>
<comment type="subcellular location">
    <subcellularLocation>
        <location evidence="1">Membrane</location>
        <topology evidence="1">Multi-pass membrane protein</topology>
    </subcellularLocation>
</comment>
<evidence type="ECO:0000313" key="9">
    <source>
        <dbReference type="Proteomes" id="UP000567293"/>
    </source>
</evidence>
<organism evidence="8 9">
    <name type="scientific">Candidatus Acidiferrum panamense</name>
    <dbReference type="NCBI Taxonomy" id="2741543"/>
    <lineage>
        <taxon>Bacteria</taxon>
        <taxon>Pseudomonadati</taxon>
        <taxon>Acidobacteriota</taxon>
        <taxon>Terriglobia</taxon>
        <taxon>Candidatus Acidiferrales</taxon>
        <taxon>Candidatus Acidiferrum</taxon>
    </lineage>
</organism>
<feature type="transmembrane region" description="Helical" evidence="6">
    <location>
        <begin position="30"/>
        <end position="50"/>
    </location>
</feature>
<feature type="domain" description="Cytochrome c assembly protein" evidence="7">
    <location>
        <begin position="63"/>
        <end position="263"/>
    </location>
</feature>
<proteinExistence type="predicted"/>
<keyword evidence="5 6" id="KW-0472">Membrane</keyword>
<dbReference type="PANTHER" id="PTHR30071">
    <property type="entry name" value="HEME EXPORTER PROTEIN C"/>
    <property type="match status" value="1"/>
</dbReference>
<dbReference type="Proteomes" id="UP000567293">
    <property type="component" value="Unassembled WGS sequence"/>
</dbReference>
<keyword evidence="3" id="KW-0201">Cytochrome c-type biogenesis</keyword>
<comment type="caution">
    <text evidence="8">The sequence shown here is derived from an EMBL/GenBank/DDBJ whole genome shotgun (WGS) entry which is preliminary data.</text>
</comment>
<keyword evidence="9" id="KW-1185">Reference proteome</keyword>
<feature type="transmembrane region" description="Helical" evidence="6">
    <location>
        <begin position="92"/>
        <end position="110"/>
    </location>
</feature>
<keyword evidence="2 6" id="KW-0812">Transmembrane</keyword>